<proteinExistence type="predicted"/>
<reference evidence="2 3" key="1">
    <citation type="submission" date="2023-09" db="EMBL/GenBank/DDBJ databases">
        <title>Nesidiocoris tenuis whole genome shotgun sequence.</title>
        <authorList>
            <person name="Shibata T."/>
            <person name="Shimoda M."/>
            <person name="Kobayashi T."/>
            <person name="Uehara T."/>
        </authorList>
    </citation>
    <scope>NUCLEOTIDE SEQUENCE [LARGE SCALE GENOMIC DNA]</scope>
    <source>
        <strain evidence="2 3">Japan</strain>
    </source>
</reference>
<name>A0ABN7AEF4_9HEMI</name>
<evidence type="ECO:0000256" key="1">
    <source>
        <dbReference type="SAM" id="MobiDB-lite"/>
    </source>
</evidence>
<protein>
    <submittedName>
        <fullName evidence="2">Uncharacterized protein</fullName>
    </submittedName>
</protein>
<dbReference type="EMBL" id="AP028909">
    <property type="protein sequence ID" value="BES89564.1"/>
    <property type="molecule type" value="Genomic_DNA"/>
</dbReference>
<gene>
    <name evidence="2" type="ORF">NTJ_02371</name>
</gene>
<dbReference type="Proteomes" id="UP001307889">
    <property type="component" value="Chromosome 1"/>
</dbReference>
<evidence type="ECO:0000313" key="3">
    <source>
        <dbReference type="Proteomes" id="UP001307889"/>
    </source>
</evidence>
<evidence type="ECO:0000313" key="2">
    <source>
        <dbReference type="EMBL" id="BES89564.1"/>
    </source>
</evidence>
<accession>A0ABN7AEF4</accession>
<keyword evidence="3" id="KW-1185">Reference proteome</keyword>
<organism evidence="2 3">
    <name type="scientific">Nesidiocoris tenuis</name>
    <dbReference type="NCBI Taxonomy" id="355587"/>
    <lineage>
        <taxon>Eukaryota</taxon>
        <taxon>Metazoa</taxon>
        <taxon>Ecdysozoa</taxon>
        <taxon>Arthropoda</taxon>
        <taxon>Hexapoda</taxon>
        <taxon>Insecta</taxon>
        <taxon>Pterygota</taxon>
        <taxon>Neoptera</taxon>
        <taxon>Paraneoptera</taxon>
        <taxon>Hemiptera</taxon>
        <taxon>Heteroptera</taxon>
        <taxon>Panheteroptera</taxon>
        <taxon>Cimicomorpha</taxon>
        <taxon>Miridae</taxon>
        <taxon>Dicyphina</taxon>
        <taxon>Nesidiocoris</taxon>
    </lineage>
</organism>
<feature type="region of interest" description="Disordered" evidence="1">
    <location>
        <begin position="1"/>
        <end position="33"/>
    </location>
</feature>
<sequence length="123" mass="13308">MRTPGSGGTRTPAPPVHRPYLPCDPSRTSGAPPAQVRRVPYLLAGACRFHYSWPTIDAEDGVAGAPELFALLVDAKLPVSLSRIMLAKYASVEDLRSRYFELRPFTVRVRVRMVGACGGGVAL</sequence>